<dbReference type="InterPro" id="IPR036689">
    <property type="entry name" value="ESAT-6-like_sf"/>
</dbReference>
<proteinExistence type="predicted"/>
<comment type="caution">
    <text evidence="1">The sequence shown here is derived from an EMBL/GenBank/DDBJ whole genome shotgun (WGS) entry which is preliminary data.</text>
</comment>
<organism evidence="1 2">
    <name type="scientific">Amycolatopsis pigmentata</name>
    <dbReference type="NCBI Taxonomy" id="450801"/>
    <lineage>
        <taxon>Bacteria</taxon>
        <taxon>Bacillati</taxon>
        <taxon>Actinomycetota</taxon>
        <taxon>Actinomycetes</taxon>
        <taxon>Pseudonocardiales</taxon>
        <taxon>Pseudonocardiaceae</taxon>
        <taxon>Amycolatopsis</taxon>
    </lineage>
</organism>
<evidence type="ECO:0000313" key="2">
    <source>
        <dbReference type="Proteomes" id="UP001597417"/>
    </source>
</evidence>
<gene>
    <name evidence="1" type="ORF">ACFSXZ_04285</name>
</gene>
<sequence length="399" mass="44048">MAPDQHSVVPVSFHALRTVDPNRFDASAKAWAGLHDRFRDQMTNYRTEVLEPVDGESWQGAAADSARRRLHQTYGKMGPTLTYLDSVCLLLEQSAAGTAAAKARCQQGIDLATAAGIPLDADGKPLLQDGLVYDISWDRPMVTTAMQAANIIYQARHIASYVDKAVSDRLNDATKFDSGPWMQDAQKDHQDVVELSRKLAGKIQEIAVDEPPHHDTASQPYAVASPGTSDYELWTELSTGGVAYFSAHGWLNTVGLLRHWLDNSGRSYWVDPATMLDEIPGFKREVTTMVSDAGHGRPGEEVFAFDSGWRNIAATEGDWYWSFHDFRYRLTGITNGRMGTEYTVGVLKPYVFGDSAGLHRVPIHRPVVGGEIDQRDIQHLHTTGLAQNFVAQGIAHFPA</sequence>
<dbReference type="EMBL" id="JBHUKR010000004">
    <property type="protein sequence ID" value="MFD2415541.1"/>
    <property type="molecule type" value="Genomic_DNA"/>
</dbReference>
<dbReference type="SUPFAM" id="SSF140453">
    <property type="entry name" value="EsxAB dimer-like"/>
    <property type="match status" value="1"/>
</dbReference>
<name>A0ABW5FND7_9PSEU</name>
<protein>
    <submittedName>
        <fullName evidence="1">Uncharacterized protein</fullName>
    </submittedName>
</protein>
<dbReference type="RefSeq" id="WP_378261425.1">
    <property type="nucleotide sequence ID" value="NZ_JBHUKR010000004.1"/>
</dbReference>
<reference evidence="2" key="1">
    <citation type="journal article" date="2019" name="Int. J. Syst. Evol. Microbiol.">
        <title>The Global Catalogue of Microorganisms (GCM) 10K type strain sequencing project: providing services to taxonomists for standard genome sequencing and annotation.</title>
        <authorList>
            <consortium name="The Broad Institute Genomics Platform"/>
            <consortium name="The Broad Institute Genome Sequencing Center for Infectious Disease"/>
            <person name="Wu L."/>
            <person name="Ma J."/>
        </authorList>
    </citation>
    <scope>NUCLEOTIDE SEQUENCE [LARGE SCALE GENOMIC DNA]</scope>
    <source>
        <strain evidence="2">CGMCC 4.7645</strain>
    </source>
</reference>
<accession>A0ABW5FND7</accession>
<evidence type="ECO:0000313" key="1">
    <source>
        <dbReference type="EMBL" id="MFD2415541.1"/>
    </source>
</evidence>
<keyword evidence="2" id="KW-1185">Reference proteome</keyword>
<dbReference type="Proteomes" id="UP001597417">
    <property type="component" value="Unassembled WGS sequence"/>
</dbReference>